<feature type="region of interest" description="Disordered" evidence="1">
    <location>
        <begin position="1"/>
        <end position="51"/>
    </location>
</feature>
<dbReference type="AlphaFoldDB" id="A0AA39U5G9"/>
<evidence type="ECO:0000313" key="3">
    <source>
        <dbReference type="Proteomes" id="UP001166286"/>
    </source>
</evidence>
<evidence type="ECO:0000313" key="2">
    <source>
        <dbReference type="EMBL" id="KAK0508196.1"/>
    </source>
</evidence>
<feature type="region of interest" description="Disordered" evidence="1">
    <location>
        <begin position="431"/>
        <end position="464"/>
    </location>
</feature>
<name>A0AA39U5G9_9LECA</name>
<keyword evidence="3" id="KW-1185">Reference proteome</keyword>
<dbReference type="Proteomes" id="UP001166286">
    <property type="component" value="Unassembled WGS sequence"/>
</dbReference>
<proteinExistence type="predicted"/>
<organism evidence="2 3">
    <name type="scientific">Cladonia borealis</name>
    <dbReference type="NCBI Taxonomy" id="184061"/>
    <lineage>
        <taxon>Eukaryota</taxon>
        <taxon>Fungi</taxon>
        <taxon>Dikarya</taxon>
        <taxon>Ascomycota</taxon>
        <taxon>Pezizomycotina</taxon>
        <taxon>Lecanoromycetes</taxon>
        <taxon>OSLEUM clade</taxon>
        <taxon>Lecanoromycetidae</taxon>
        <taxon>Lecanorales</taxon>
        <taxon>Lecanorineae</taxon>
        <taxon>Cladoniaceae</taxon>
        <taxon>Cladonia</taxon>
    </lineage>
</organism>
<sequence>MSVDSSRWRGSSSAQGRSSSLPFRGGRRGTYPSQRRTQMVSQIAARPPSPPLGQLLATLSDVDLTDPSDLYENSAKISSCKDVASYNWLNEQEPTILVPGKPPVWAPPPTTTKLKEDDGNYFRDPNAARYSAHPIEPAVQAIYASQPDFPTTSIDLFACGSTLGNLLRFVRKVDKSFRILVEAVGDTVFFVRRENSPTELIPGVTGFGHTFPEAYTTWEAEVKRSVSHQRIIRYELGGLDCIVRFEGDGYHKDLISRGSEVGQRVDPPKADTSKDTLASALFNSAIDDHLPTRDKPLNVIHGGQKIPRAAVFDLKTRSIRKKDQDTLGEELPRLWLAQLSNFILAYHTSGIFEEIQIRDVHHDVEDWERENKDTIRRFAVLLRKIVAFARSTTDRKIEVRSSEVNVLELREQTGDARQTLPAVVEARWIKGNPDGSNASSDECHGPDLRTSAEPEDANDSIDWDEGSEKDYTACSMEHCGYCGHCSY</sequence>
<feature type="compositionally biased region" description="Basic and acidic residues" evidence="1">
    <location>
        <begin position="441"/>
        <end position="452"/>
    </location>
</feature>
<dbReference type="PANTHER" id="PTHR35179">
    <property type="entry name" value="PROTEIN CBG02620"/>
    <property type="match status" value="1"/>
</dbReference>
<reference evidence="2" key="1">
    <citation type="submission" date="2023-03" db="EMBL/GenBank/DDBJ databases">
        <title>Complete genome of Cladonia borealis.</title>
        <authorList>
            <person name="Park H."/>
        </authorList>
    </citation>
    <scope>NUCLEOTIDE SEQUENCE</scope>
    <source>
        <strain evidence="2">ANT050790</strain>
    </source>
</reference>
<comment type="caution">
    <text evidence="2">The sequence shown here is derived from an EMBL/GenBank/DDBJ whole genome shotgun (WGS) entry which is preliminary data.</text>
</comment>
<accession>A0AA39U5G9</accession>
<dbReference type="EMBL" id="JAFEKC020000021">
    <property type="protein sequence ID" value="KAK0508196.1"/>
    <property type="molecule type" value="Genomic_DNA"/>
</dbReference>
<feature type="compositionally biased region" description="Acidic residues" evidence="1">
    <location>
        <begin position="453"/>
        <end position="464"/>
    </location>
</feature>
<feature type="compositionally biased region" description="Polar residues" evidence="1">
    <location>
        <begin position="31"/>
        <end position="41"/>
    </location>
</feature>
<dbReference type="PANTHER" id="PTHR35179:SF2">
    <property type="entry name" value="START DOMAIN-CONTAINING PROTEIN"/>
    <property type="match status" value="1"/>
</dbReference>
<evidence type="ECO:0008006" key="4">
    <source>
        <dbReference type="Google" id="ProtNLM"/>
    </source>
</evidence>
<protein>
    <recommendedName>
        <fullName evidence="4">Geranylgeranyl pyrophosphate synthetase</fullName>
    </recommendedName>
</protein>
<gene>
    <name evidence="2" type="ORF">JMJ35_009280</name>
</gene>
<feature type="compositionally biased region" description="Low complexity" evidence="1">
    <location>
        <begin position="1"/>
        <end position="20"/>
    </location>
</feature>
<evidence type="ECO:0000256" key="1">
    <source>
        <dbReference type="SAM" id="MobiDB-lite"/>
    </source>
</evidence>